<dbReference type="SUPFAM" id="SSF57667">
    <property type="entry name" value="beta-beta-alpha zinc fingers"/>
    <property type="match status" value="1"/>
</dbReference>
<dbReference type="Gene3D" id="3.30.160.60">
    <property type="entry name" value="Classic Zinc Finger"/>
    <property type="match status" value="2"/>
</dbReference>
<evidence type="ECO:0000256" key="8">
    <source>
        <dbReference type="PROSITE-ProRule" id="PRU00042"/>
    </source>
</evidence>
<evidence type="ECO:0000256" key="6">
    <source>
        <dbReference type="ARBA" id="ARBA00023125"/>
    </source>
</evidence>
<comment type="subcellular location">
    <subcellularLocation>
        <location evidence="1">Nucleus</location>
    </subcellularLocation>
</comment>
<evidence type="ECO:0000313" key="12">
    <source>
        <dbReference type="Proteomes" id="UP000008312"/>
    </source>
</evidence>
<name>D8M863_BLAHO</name>
<evidence type="ECO:0000256" key="5">
    <source>
        <dbReference type="ARBA" id="ARBA00022833"/>
    </source>
</evidence>
<accession>D8M863</accession>
<gene>
    <name evidence="11" type="ORF">GSBLH_T00004010001</name>
</gene>
<feature type="region of interest" description="Disordered" evidence="9">
    <location>
        <begin position="118"/>
        <end position="144"/>
    </location>
</feature>
<dbReference type="GO" id="GO:0000978">
    <property type="term" value="F:RNA polymerase II cis-regulatory region sequence-specific DNA binding"/>
    <property type="evidence" value="ECO:0007669"/>
    <property type="project" value="InterPro"/>
</dbReference>
<keyword evidence="3" id="KW-0677">Repeat</keyword>
<dbReference type="PROSITE" id="PS50157">
    <property type="entry name" value="ZINC_FINGER_C2H2_2"/>
    <property type="match status" value="2"/>
</dbReference>
<evidence type="ECO:0000256" key="7">
    <source>
        <dbReference type="ARBA" id="ARBA00023242"/>
    </source>
</evidence>
<evidence type="ECO:0000256" key="4">
    <source>
        <dbReference type="ARBA" id="ARBA00022771"/>
    </source>
</evidence>
<dbReference type="OrthoDB" id="8117402at2759"/>
<feature type="domain" description="C2H2-type" evidence="10">
    <location>
        <begin position="75"/>
        <end position="97"/>
    </location>
</feature>
<evidence type="ECO:0000259" key="10">
    <source>
        <dbReference type="PROSITE" id="PS50157"/>
    </source>
</evidence>
<dbReference type="RefSeq" id="XP_012898300.1">
    <property type="nucleotide sequence ID" value="XM_013042846.1"/>
</dbReference>
<dbReference type="Proteomes" id="UP000008312">
    <property type="component" value="Unassembled WGS sequence"/>
</dbReference>
<evidence type="ECO:0000313" key="11">
    <source>
        <dbReference type="EMBL" id="CBK24252.2"/>
    </source>
</evidence>
<dbReference type="InterPro" id="IPR051059">
    <property type="entry name" value="VerF-like"/>
</dbReference>
<dbReference type="GO" id="GO:0000981">
    <property type="term" value="F:DNA-binding transcription factor activity, RNA polymerase II-specific"/>
    <property type="evidence" value="ECO:0007669"/>
    <property type="project" value="InterPro"/>
</dbReference>
<dbReference type="InParanoid" id="D8M863"/>
<dbReference type="GO" id="GO:0000785">
    <property type="term" value="C:chromatin"/>
    <property type="evidence" value="ECO:0007669"/>
    <property type="project" value="TreeGrafter"/>
</dbReference>
<protein>
    <recommendedName>
        <fullName evidence="10">C2H2-type domain-containing protein</fullName>
    </recommendedName>
</protein>
<dbReference type="PANTHER" id="PTHR40626">
    <property type="entry name" value="MIP31509P"/>
    <property type="match status" value="1"/>
</dbReference>
<dbReference type="PANTHER" id="PTHR40626:SF11">
    <property type="entry name" value="ZINC FINGER PROTEIN YPR022C"/>
    <property type="match status" value="1"/>
</dbReference>
<proteinExistence type="predicted"/>
<reference evidence="11" key="1">
    <citation type="submission" date="2010-02" db="EMBL/GenBank/DDBJ databases">
        <title>Sequencing and annotation of the Blastocystis hominis genome.</title>
        <authorList>
            <person name="Wincker P."/>
        </authorList>
    </citation>
    <scope>NUCLEOTIDE SEQUENCE</scope>
    <source>
        <strain evidence="11">Singapore isolate B</strain>
    </source>
</reference>
<keyword evidence="7" id="KW-0539">Nucleus</keyword>
<evidence type="ECO:0000256" key="3">
    <source>
        <dbReference type="ARBA" id="ARBA00022737"/>
    </source>
</evidence>
<dbReference type="SMART" id="SM00355">
    <property type="entry name" value="ZnF_C2H2"/>
    <property type="match status" value="2"/>
</dbReference>
<keyword evidence="2" id="KW-0479">Metal-binding</keyword>
<dbReference type="AlphaFoldDB" id="D8M863"/>
<dbReference type="GO" id="GO:0005634">
    <property type="term" value="C:nucleus"/>
    <property type="evidence" value="ECO:0007669"/>
    <property type="project" value="UniProtKB-SubCell"/>
</dbReference>
<keyword evidence="5" id="KW-0862">Zinc</keyword>
<evidence type="ECO:0000256" key="1">
    <source>
        <dbReference type="ARBA" id="ARBA00004123"/>
    </source>
</evidence>
<feature type="domain" description="C2H2-type" evidence="10">
    <location>
        <begin position="45"/>
        <end position="74"/>
    </location>
</feature>
<dbReference type="EMBL" id="FN668683">
    <property type="protein sequence ID" value="CBK24252.2"/>
    <property type="molecule type" value="Genomic_DNA"/>
</dbReference>
<keyword evidence="12" id="KW-1185">Reference proteome</keyword>
<evidence type="ECO:0000256" key="9">
    <source>
        <dbReference type="SAM" id="MobiDB-lite"/>
    </source>
</evidence>
<dbReference type="InterPro" id="IPR036236">
    <property type="entry name" value="Znf_C2H2_sf"/>
</dbReference>
<keyword evidence="4 8" id="KW-0863">Zinc-finger</keyword>
<dbReference type="InterPro" id="IPR013087">
    <property type="entry name" value="Znf_C2H2_type"/>
</dbReference>
<dbReference type="GeneID" id="24921057"/>
<dbReference type="FunFam" id="3.30.160.60:FF:000123">
    <property type="entry name" value="transcriptional repressor CTCF isoform X1"/>
    <property type="match status" value="1"/>
</dbReference>
<dbReference type="GO" id="GO:0008270">
    <property type="term" value="F:zinc ion binding"/>
    <property type="evidence" value="ECO:0007669"/>
    <property type="project" value="UniProtKB-KW"/>
</dbReference>
<sequence>MLLLKTPQFSFPLLIPQKKLTWFEAYKMQLQVIPSNSSSKKVYYYCCKFPGCHYKTIRSGHLKRHERTHTKEKPYKCEFCSYTAARSDHLRRHVKIHYKNISASRPVIHEESMLSESSTMSSPAVSPSPVLSASSSPNLSPSDSPSTFAPYGDFLPQPYEEGVMVFLNFLRQCYQSQRF</sequence>
<keyword evidence="6" id="KW-0238">DNA-binding</keyword>
<evidence type="ECO:0000256" key="2">
    <source>
        <dbReference type="ARBA" id="ARBA00022723"/>
    </source>
</evidence>
<organism evidence="11">
    <name type="scientific">Blastocystis hominis</name>
    <dbReference type="NCBI Taxonomy" id="12968"/>
    <lineage>
        <taxon>Eukaryota</taxon>
        <taxon>Sar</taxon>
        <taxon>Stramenopiles</taxon>
        <taxon>Bigyra</taxon>
        <taxon>Opalozoa</taxon>
        <taxon>Opalinata</taxon>
        <taxon>Blastocystidae</taxon>
        <taxon>Blastocystis</taxon>
    </lineage>
</organism>